<dbReference type="EMBL" id="KX884806">
    <property type="protein sequence ID" value="APG79295.1"/>
    <property type="molecule type" value="Genomic_RNA"/>
</dbReference>
<keyword evidence="1" id="KW-0543">Viral nucleoprotein</keyword>
<accession>A0A1L3KPN3</accession>
<keyword evidence="1" id="KW-0946">Virion</keyword>
<dbReference type="GO" id="GO:0019013">
    <property type="term" value="C:viral nucleocapsid"/>
    <property type="evidence" value="ECO:0007669"/>
    <property type="project" value="UniProtKB-KW"/>
</dbReference>
<sequence length="351" mass="38441">MENTVGTPYTSLENAKTLLALPQTVVIPDNEITLSGETVESLNQHSEACHSLLLGITPKELIELYGGVAFKFNELESEFSKICPDYVEELAWDKKSIALDFAAKVIFTIGPESRSVKHPGTDKKWKFRAITKSSGNEGKYTMNTIFVCTFKNATPPSIQPVVTKNKLVLTIKQASLLSLTVLAKSAQLSIDKKGIIMTPLAGAIFAKQDIDNMCSEIFRKEINNTLRAQVVSAIIQSCQSGGQHLTHSKCHIALVAAICATKNMKDKKLRDTIISKTYKQYVAVNKQINKDLFVVYAKYATGGVPAEFAPERLIELYELSQVSGVKAVIETKSTTLGTKMGSSIDTLSRNA</sequence>
<name>A0A1L3KPN3_9VIRU</name>
<evidence type="ECO:0000313" key="1">
    <source>
        <dbReference type="EMBL" id="APG79295.1"/>
    </source>
</evidence>
<reference evidence="1" key="1">
    <citation type="journal article" date="2016" name="Nature">
        <title>Redefining the invertebrate RNA virosphere.</title>
        <authorList>
            <person name="Shi M."/>
            <person name="Lin X.D."/>
            <person name="Tian J.H."/>
            <person name="Chen L.J."/>
            <person name="Chen X."/>
            <person name="Li C.X."/>
            <person name="Qin X.C."/>
            <person name="Li J."/>
            <person name="Cao J.P."/>
            <person name="Eden J.S."/>
            <person name="Buchmann J."/>
            <person name="Wang W."/>
            <person name="Xu J."/>
            <person name="Holmes E.C."/>
            <person name="Zhang Y.Z."/>
        </authorList>
    </citation>
    <scope>NUCLEOTIDE SEQUENCE</scope>
    <source>
        <strain evidence="1">SCM95079</strain>
    </source>
</reference>
<proteinExistence type="predicted"/>
<protein>
    <submittedName>
        <fullName evidence="1">Putative nucleoprotein</fullName>
    </submittedName>
</protein>
<organism evidence="1">
    <name type="scientific">Hubei diptera virus 6</name>
    <dbReference type="NCBI Taxonomy" id="1922887"/>
    <lineage>
        <taxon>Viruses</taxon>
        <taxon>Riboviria</taxon>
    </lineage>
</organism>